<feature type="compositionally biased region" description="Polar residues" evidence="1">
    <location>
        <begin position="68"/>
        <end position="78"/>
    </location>
</feature>
<name>A0ABT3N7N1_9BACT</name>
<dbReference type="EMBL" id="JAPFPW010000004">
    <property type="protein sequence ID" value="MCW7753461.1"/>
    <property type="molecule type" value="Genomic_DNA"/>
</dbReference>
<proteinExistence type="predicted"/>
<dbReference type="RefSeq" id="WP_265424329.1">
    <property type="nucleotide sequence ID" value="NZ_JAPFPW010000004.1"/>
</dbReference>
<protein>
    <submittedName>
        <fullName evidence="2">Uncharacterized protein</fullName>
    </submittedName>
</protein>
<keyword evidence="3" id="KW-1185">Reference proteome</keyword>
<gene>
    <name evidence="2" type="ORF">OOT00_05600</name>
</gene>
<comment type="caution">
    <text evidence="2">The sequence shown here is derived from an EMBL/GenBank/DDBJ whole genome shotgun (WGS) entry which is preliminary data.</text>
</comment>
<evidence type="ECO:0000313" key="2">
    <source>
        <dbReference type="EMBL" id="MCW7753461.1"/>
    </source>
</evidence>
<sequence>MPDIQQTLEKTWRPDLLETPFSCQIIFSYDENSGILKEMSLTFVPDPEKPLQSAGSVGPPVEGPKLPQKQTDSNNQENGLPIAGAENDKDLPDPPNSPEAPPHEDPAPEPADTCSIRIQDFHTAQPVPFNCQVSDTTRIRGTCSIVSITTEEGMDSGLFFDLYWDACTHFEGIAITFSSIWQANAQ</sequence>
<evidence type="ECO:0000256" key="1">
    <source>
        <dbReference type="SAM" id="MobiDB-lite"/>
    </source>
</evidence>
<accession>A0ABT3N7N1</accession>
<dbReference type="Proteomes" id="UP001209681">
    <property type="component" value="Unassembled WGS sequence"/>
</dbReference>
<evidence type="ECO:0000313" key="3">
    <source>
        <dbReference type="Proteomes" id="UP001209681"/>
    </source>
</evidence>
<feature type="region of interest" description="Disordered" evidence="1">
    <location>
        <begin position="45"/>
        <end position="112"/>
    </location>
</feature>
<reference evidence="2 3" key="1">
    <citation type="submission" date="2022-11" db="EMBL/GenBank/DDBJ databases">
        <title>Desulfobotulus tamanensis H1 sp. nov. - anaerobic, alkaliphilic, sulphate reducing bacterium isolated from terrestrial mud volcano.</title>
        <authorList>
            <person name="Frolova A."/>
            <person name="Merkel A.Y."/>
            <person name="Slobodkin A.I."/>
        </authorList>
    </citation>
    <scope>NUCLEOTIDE SEQUENCE [LARGE SCALE GENOMIC DNA]</scope>
    <source>
        <strain evidence="2 3">H1</strain>
    </source>
</reference>
<organism evidence="2 3">
    <name type="scientific">Desulfobotulus pelophilus</name>
    <dbReference type="NCBI Taxonomy" id="2823377"/>
    <lineage>
        <taxon>Bacteria</taxon>
        <taxon>Pseudomonadati</taxon>
        <taxon>Thermodesulfobacteriota</taxon>
        <taxon>Desulfobacteria</taxon>
        <taxon>Desulfobacterales</taxon>
        <taxon>Desulfobacteraceae</taxon>
        <taxon>Desulfobotulus</taxon>
    </lineage>
</organism>